<dbReference type="EC" id="2.3.1.61" evidence="4 11"/>
<dbReference type="UniPathway" id="UPA00868">
    <property type="reaction ID" value="UER00840"/>
</dbReference>
<comment type="pathway">
    <text evidence="2 11">Amino-acid degradation; L-lysine degradation via saccharopine pathway; glutaryl-CoA from L-lysine: step 6/6.</text>
</comment>
<feature type="region of interest" description="Disordered" evidence="12">
    <location>
        <begin position="80"/>
        <end position="107"/>
    </location>
</feature>
<evidence type="ECO:0000256" key="2">
    <source>
        <dbReference type="ARBA" id="ARBA00005145"/>
    </source>
</evidence>
<dbReference type="Gene3D" id="3.30.559.10">
    <property type="entry name" value="Chloramphenicol acetyltransferase-like domain"/>
    <property type="match status" value="1"/>
</dbReference>
<dbReference type="InterPro" id="IPR036625">
    <property type="entry name" value="E3-bd_dom_sf"/>
</dbReference>
<dbReference type="GO" id="GO:0005829">
    <property type="term" value="C:cytosol"/>
    <property type="evidence" value="ECO:0007669"/>
    <property type="project" value="TreeGrafter"/>
</dbReference>
<keyword evidence="6 11" id="KW-0816">Tricarboxylic acid cycle</keyword>
<keyword evidence="7 11" id="KW-0808">Transferase</keyword>
<feature type="domain" description="Lipoyl-binding" evidence="13">
    <location>
        <begin position="2"/>
        <end position="77"/>
    </location>
</feature>
<dbReference type="GO" id="GO:0045252">
    <property type="term" value="C:oxoglutarate dehydrogenase complex"/>
    <property type="evidence" value="ECO:0007669"/>
    <property type="project" value="UniProtKB-UniRule"/>
</dbReference>
<dbReference type="EMBL" id="AFLV02000017">
    <property type="protein sequence ID" value="EKR65542.1"/>
    <property type="molecule type" value="Genomic_DNA"/>
</dbReference>
<dbReference type="GeneID" id="61112224"/>
<dbReference type="SUPFAM" id="SSF47005">
    <property type="entry name" value="Peripheral subunit-binding domain of 2-oxo acid dehydrogenase complex"/>
    <property type="match status" value="1"/>
</dbReference>
<evidence type="ECO:0000256" key="5">
    <source>
        <dbReference type="ARBA" id="ARBA00019511"/>
    </source>
</evidence>
<dbReference type="AlphaFoldDB" id="A0A828Z761"/>
<comment type="similarity">
    <text evidence="3 11">Belongs to the 2-oxoacid dehydrogenase family.</text>
</comment>
<organism evidence="15 16">
    <name type="scientific">Leptospira weilii str. 2006001853</name>
    <dbReference type="NCBI Taxonomy" id="1001589"/>
    <lineage>
        <taxon>Bacteria</taxon>
        <taxon>Pseudomonadati</taxon>
        <taxon>Spirochaetota</taxon>
        <taxon>Spirochaetia</taxon>
        <taxon>Leptospirales</taxon>
        <taxon>Leptospiraceae</taxon>
        <taxon>Leptospira</taxon>
    </lineage>
</organism>
<dbReference type="GO" id="GO:0006099">
    <property type="term" value="P:tricarboxylic acid cycle"/>
    <property type="evidence" value="ECO:0007669"/>
    <property type="project" value="UniProtKB-UniRule"/>
</dbReference>
<dbReference type="Pfam" id="PF00364">
    <property type="entry name" value="Biotin_lipoyl"/>
    <property type="match status" value="1"/>
</dbReference>
<dbReference type="InterPro" id="IPR004167">
    <property type="entry name" value="PSBD"/>
</dbReference>
<dbReference type="PROSITE" id="PS50968">
    <property type="entry name" value="BIOTINYL_LIPOYL"/>
    <property type="match status" value="1"/>
</dbReference>
<evidence type="ECO:0000256" key="10">
    <source>
        <dbReference type="ARBA" id="ARBA00052761"/>
    </source>
</evidence>
<dbReference type="InterPro" id="IPR011053">
    <property type="entry name" value="Single_hybrid_motif"/>
</dbReference>
<keyword evidence="8 11" id="KW-0450">Lipoyl</keyword>
<dbReference type="GO" id="GO:0004149">
    <property type="term" value="F:dihydrolipoyllysine-residue succinyltransferase activity"/>
    <property type="evidence" value="ECO:0007669"/>
    <property type="project" value="UniProtKB-UniRule"/>
</dbReference>
<evidence type="ECO:0000256" key="4">
    <source>
        <dbReference type="ARBA" id="ARBA00012945"/>
    </source>
</evidence>
<dbReference type="RefSeq" id="WP_004499066.1">
    <property type="nucleotide sequence ID" value="NZ_AFLV02000017.1"/>
</dbReference>
<gene>
    <name evidence="15" type="primary">sucB</name>
    <name evidence="15" type="ORF">LEP1GSC036_2897</name>
</gene>
<accession>A0A828Z761</accession>
<evidence type="ECO:0000256" key="11">
    <source>
        <dbReference type="RuleBase" id="RU361138"/>
    </source>
</evidence>
<evidence type="ECO:0000259" key="13">
    <source>
        <dbReference type="PROSITE" id="PS50968"/>
    </source>
</evidence>
<dbReference type="InterPro" id="IPR003016">
    <property type="entry name" value="2-oxoA_DH_lipoyl-BS"/>
</dbReference>
<evidence type="ECO:0000313" key="16">
    <source>
        <dbReference type="Proteomes" id="UP000001338"/>
    </source>
</evidence>
<dbReference type="Gene3D" id="4.10.320.10">
    <property type="entry name" value="E3-binding domain"/>
    <property type="match status" value="1"/>
</dbReference>
<dbReference type="InterPro" id="IPR001078">
    <property type="entry name" value="2-oxoacid_DH_actylTfrase"/>
</dbReference>
<dbReference type="InterPro" id="IPR050537">
    <property type="entry name" value="2-oxoacid_dehydrogenase"/>
</dbReference>
<dbReference type="CDD" id="cd06849">
    <property type="entry name" value="lipoyl_domain"/>
    <property type="match status" value="1"/>
</dbReference>
<dbReference type="InterPro" id="IPR000089">
    <property type="entry name" value="Biotin_lipoyl"/>
</dbReference>
<proteinExistence type="inferred from homology"/>
<dbReference type="PROSITE" id="PS00189">
    <property type="entry name" value="LIPOYL"/>
    <property type="match status" value="1"/>
</dbReference>
<dbReference type="InterPro" id="IPR006255">
    <property type="entry name" value="SucB"/>
</dbReference>
<dbReference type="NCBIfam" id="TIGR01347">
    <property type="entry name" value="sucB"/>
    <property type="match status" value="1"/>
</dbReference>
<dbReference type="Pfam" id="PF00198">
    <property type="entry name" value="2-oxoacid_dh"/>
    <property type="match status" value="1"/>
</dbReference>
<evidence type="ECO:0000259" key="14">
    <source>
        <dbReference type="PROSITE" id="PS51826"/>
    </source>
</evidence>
<dbReference type="SUPFAM" id="SSF52777">
    <property type="entry name" value="CoA-dependent acyltransferases"/>
    <property type="match status" value="1"/>
</dbReference>
<comment type="caution">
    <text evidence="15">The sequence shown here is derived from an EMBL/GenBank/DDBJ whole genome shotgun (WGS) entry which is preliminary data.</text>
</comment>
<reference evidence="15 16" key="1">
    <citation type="submission" date="2012-10" db="EMBL/GenBank/DDBJ databases">
        <authorList>
            <person name="Harkins D.M."/>
            <person name="Durkin A.S."/>
            <person name="Brinkac L.M."/>
            <person name="Haft D.H."/>
            <person name="Selengut J.D."/>
            <person name="Sanka R."/>
            <person name="DePew J."/>
            <person name="Purushe J."/>
            <person name="Whelen A.C."/>
            <person name="Vinetz J.M."/>
            <person name="Sutton G.G."/>
            <person name="Nierman W.C."/>
            <person name="Fouts D.E."/>
        </authorList>
    </citation>
    <scope>NUCLEOTIDE SEQUENCE [LARGE SCALE GENOMIC DNA]</scope>
    <source>
        <strain evidence="15 16">2006001853</strain>
    </source>
</reference>
<dbReference type="PANTHER" id="PTHR43416:SF5">
    <property type="entry name" value="DIHYDROLIPOYLLYSINE-RESIDUE SUCCINYLTRANSFERASE COMPONENT OF 2-OXOGLUTARATE DEHYDROGENASE COMPLEX, MITOCHONDRIAL"/>
    <property type="match status" value="1"/>
</dbReference>
<feature type="compositionally biased region" description="Low complexity" evidence="12">
    <location>
        <begin position="80"/>
        <end position="94"/>
    </location>
</feature>
<evidence type="ECO:0000256" key="7">
    <source>
        <dbReference type="ARBA" id="ARBA00022679"/>
    </source>
</evidence>
<evidence type="ECO:0000256" key="12">
    <source>
        <dbReference type="SAM" id="MobiDB-lite"/>
    </source>
</evidence>
<comment type="cofactor">
    <cofactor evidence="11">
        <name>(R)-lipoate</name>
        <dbReference type="ChEBI" id="CHEBI:83088"/>
    </cofactor>
    <text evidence="11">Binds 1 lipoyl cofactor covalently.</text>
</comment>
<dbReference type="Proteomes" id="UP000001338">
    <property type="component" value="Unassembled WGS sequence"/>
</dbReference>
<evidence type="ECO:0000256" key="6">
    <source>
        <dbReference type="ARBA" id="ARBA00022532"/>
    </source>
</evidence>
<comment type="function">
    <text evidence="1 11">E2 component of the 2-oxoglutarate dehydrogenase (OGDH) complex which catalyzes the second step in the conversion of 2-oxoglutarate to succinyl-CoA and CO(2).</text>
</comment>
<evidence type="ECO:0000256" key="8">
    <source>
        <dbReference type="ARBA" id="ARBA00022823"/>
    </source>
</evidence>
<evidence type="ECO:0000313" key="15">
    <source>
        <dbReference type="EMBL" id="EKR65542.1"/>
    </source>
</evidence>
<keyword evidence="9 11" id="KW-0012">Acyltransferase</keyword>
<dbReference type="InterPro" id="IPR023213">
    <property type="entry name" value="CAT-like_dom_sf"/>
</dbReference>
<dbReference type="PANTHER" id="PTHR43416">
    <property type="entry name" value="DIHYDROLIPOYLLYSINE-RESIDUE SUCCINYLTRANSFERASE COMPONENT OF 2-OXOGLUTARATE DEHYDROGENASE COMPLEX, MITOCHONDRIAL-RELATED"/>
    <property type="match status" value="1"/>
</dbReference>
<evidence type="ECO:0000256" key="3">
    <source>
        <dbReference type="ARBA" id="ARBA00007317"/>
    </source>
</evidence>
<dbReference type="Gene3D" id="2.40.50.100">
    <property type="match status" value="1"/>
</dbReference>
<comment type="catalytic activity">
    <reaction evidence="10 11">
        <text>N(6)-[(R)-dihydrolipoyl]-L-lysyl-[protein] + succinyl-CoA = N(6)-[(R)-S(8)-succinyldihydrolipoyl]-L-lysyl-[protein] + CoA</text>
        <dbReference type="Rhea" id="RHEA:15213"/>
        <dbReference type="Rhea" id="RHEA-COMP:10475"/>
        <dbReference type="Rhea" id="RHEA-COMP:20092"/>
        <dbReference type="ChEBI" id="CHEBI:57287"/>
        <dbReference type="ChEBI" id="CHEBI:57292"/>
        <dbReference type="ChEBI" id="CHEBI:83100"/>
        <dbReference type="ChEBI" id="CHEBI:83120"/>
        <dbReference type="EC" id="2.3.1.61"/>
    </reaction>
</comment>
<evidence type="ECO:0000256" key="9">
    <source>
        <dbReference type="ARBA" id="ARBA00023315"/>
    </source>
</evidence>
<sequence>MSVEIKVPEMGESITEATIANWVKKEGDAVKQDEILLELETDKATMEVPAPSSGVLQKIHKKAGDTVKVKEIIGLIDASAAPSSSSPTIQAPTAQSSGNDKFNDTLPPAVRKLIDDNGLSAASISGSGKNGQITKEDVLKAIETKTSASVATASAAVKTAPSPEIPKAVPVARRTDLPRENAVPMTRLRKVIAERLVSAQHNAAILTTFNEVDMSAVMELKNRYKDRFKEAHNVGLGFMSFFTKAAIHALKTIPAINAEIRGNDVVYKNFYDIGVAVGGPKGLVVPIVRDADLLSFAGVEQEIVRLANRVKDGKIELSEMEGGTFTISNGGIYGSMMSTPILNPPQSGILGLHNIVKRAVVVNDQIVIRPMMYLALSYDHRIVDGKEAVTFLVKVKEAIEDPTRLLLEL</sequence>
<dbReference type="PROSITE" id="PS51826">
    <property type="entry name" value="PSBD"/>
    <property type="match status" value="1"/>
</dbReference>
<dbReference type="NCBIfam" id="NF004309">
    <property type="entry name" value="PRK05704.1"/>
    <property type="match status" value="1"/>
</dbReference>
<evidence type="ECO:0000256" key="1">
    <source>
        <dbReference type="ARBA" id="ARBA00004052"/>
    </source>
</evidence>
<feature type="domain" description="Peripheral subunit-binding (PSBD)" evidence="14">
    <location>
        <begin position="105"/>
        <end position="142"/>
    </location>
</feature>
<dbReference type="Pfam" id="PF02817">
    <property type="entry name" value="E3_binding"/>
    <property type="match status" value="1"/>
</dbReference>
<name>A0A828Z761_9LEPT</name>
<dbReference type="GO" id="GO:0033512">
    <property type="term" value="P:L-lysine catabolic process to acetyl-CoA via saccharopine"/>
    <property type="evidence" value="ECO:0007669"/>
    <property type="project" value="UniProtKB-UniRule"/>
</dbReference>
<protein>
    <recommendedName>
        <fullName evidence="5 11">Dihydrolipoyllysine-residue succinyltransferase component of 2-oxoglutarate dehydrogenase complex</fullName>
        <ecNumber evidence="4 11">2.3.1.61</ecNumber>
    </recommendedName>
    <alternativeName>
        <fullName evidence="11">2-oxoglutarate dehydrogenase complex component E2</fullName>
    </alternativeName>
</protein>
<dbReference type="SUPFAM" id="SSF51230">
    <property type="entry name" value="Single hybrid motif"/>
    <property type="match status" value="1"/>
</dbReference>